<gene>
    <name evidence="2" type="ORF">g.100133</name>
</gene>
<dbReference type="SUPFAM" id="SSF52788">
    <property type="entry name" value="Phosphotyrosine protein phosphatases I"/>
    <property type="match status" value="1"/>
</dbReference>
<dbReference type="EMBL" id="GDKF01001737">
    <property type="protein sequence ID" value="JAT76885.1"/>
    <property type="molecule type" value="Transcribed_RNA"/>
</dbReference>
<feature type="domain" description="Phosphotyrosine protein phosphatase I" evidence="1">
    <location>
        <begin position="53"/>
        <end position="225"/>
    </location>
</feature>
<proteinExistence type="predicted"/>
<sequence>MVVASLGGSCRLARVGPVMAQTHPRPSTVGGGLRHSAVVHAAAGAAAGNSATRKILFVCLGNICRSPTAEAVFRAEVERAGLSEHYFIDSCGTGGGSEDWYRKGGFNYNLGNPSDERTARAAKRRGYYLTSISRPLAPEDLVDSALILVMERRNELAVLEAAEHWRSEGLLSVAALPRIENLPRYLRSARFGGLDTIPDPYFGGPDGFETVLDLVEEACVNLLTDLEAQRMGSESGAGEAQEQQA</sequence>
<evidence type="ECO:0000313" key="2">
    <source>
        <dbReference type="EMBL" id="JAT76885.1"/>
    </source>
</evidence>
<protein>
    <recommendedName>
        <fullName evidence="1">Phosphotyrosine protein phosphatase I domain-containing protein</fullName>
    </recommendedName>
</protein>
<accession>A0A1D2AD81</accession>
<dbReference type="CDD" id="cd16343">
    <property type="entry name" value="LMWPTP"/>
    <property type="match status" value="1"/>
</dbReference>
<organism evidence="2">
    <name type="scientific">Auxenochlorella protothecoides</name>
    <name type="common">Green microalga</name>
    <name type="synonym">Chlorella protothecoides</name>
    <dbReference type="NCBI Taxonomy" id="3075"/>
    <lineage>
        <taxon>Eukaryota</taxon>
        <taxon>Viridiplantae</taxon>
        <taxon>Chlorophyta</taxon>
        <taxon>core chlorophytes</taxon>
        <taxon>Trebouxiophyceae</taxon>
        <taxon>Chlorellales</taxon>
        <taxon>Chlorellaceae</taxon>
        <taxon>Auxenochlorella</taxon>
    </lineage>
</organism>
<dbReference type="SMART" id="SM00226">
    <property type="entry name" value="LMWPc"/>
    <property type="match status" value="1"/>
</dbReference>
<dbReference type="Gene3D" id="3.40.50.2300">
    <property type="match status" value="1"/>
</dbReference>
<reference evidence="2" key="1">
    <citation type="submission" date="2015-08" db="EMBL/GenBank/DDBJ databases">
        <authorList>
            <person name="Babu N.S."/>
            <person name="Beckwith C.J."/>
            <person name="Beseler K.G."/>
            <person name="Brison A."/>
            <person name="Carone J.V."/>
            <person name="Caskin T.P."/>
            <person name="Diamond M."/>
            <person name="Durham M.E."/>
            <person name="Foxe J.M."/>
            <person name="Go M."/>
            <person name="Henderson B.A."/>
            <person name="Jones I.B."/>
            <person name="McGettigan J.A."/>
            <person name="Micheletti S.J."/>
            <person name="Nasrallah M.E."/>
            <person name="Ortiz D."/>
            <person name="Piller C.R."/>
            <person name="Privatt S.R."/>
            <person name="Schneider S.L."/>
            <person name="Sharp S."/>
            <person name="Smith T.C."/>
            <person name="Stanton J.D."/>
            <person name="Ullery H.E."/>
            <person name="Wilson R.J."/>
            <person name="Serrano M.G."/>
            <person name="Buck G."/>
            <person name="Lee V."/>
            <person name="Wang Y."/>
            <person name="Carvalho R."/>
            <person name="Voegtly L."/>
            <person name="Shi R."/>
            <person name="Duckworth R."/>
            <person name="Johnson A."/>
            <person name="Loviza R."/>
            <person name="Walstead R."/>
            <person name="Shah Z."/>
            <person name="Kiflezghi M."/>
            <person name="Wade K."/>
            <person name="Ball S.L."/>
            <person name="Bradley K.W."/>
            <person name="Asai D.J."/>
            <person name="Bowman C.A."/>
            <person name="Russell D.A."/>
            <person name="Pope W.H."/>
            <person name="Jacobs-Sera D."/>
            <person name="Hendrix R.W."/>
            <person name="Hatfull G.F."/>
        </authorList>
    </citation>
    <scope>NUCLEOTIDE SEQUENCE</scope>
</reference>
<dbReference type="InterPro" id="IPR023485">
    <property type="entry name" value="Ptyr_pPase"/>
</dbReference>
<dbReference type="InterPro" id="IPR036196">
    <property type="entry name" value="Ptyr_pPase_sf"/>
</dbReference>
<dbReference type="PANTHER" id="PTHR47439:SF1">
    <property type="entry name" value="ACID PHOSPHATASE"/>
    <property type="match status" value="1"/>
</dbReference>
<dbReference type="AlphaFoldDB" id="A0A1D2AD81"/>
<evidence type="ECO:0000259" key="1">
    <source>
        <dbReference type="SMART" id="SM00226"/>
    </source>
</evidence>
<name>A0A1D2AD81_AUXPR</name>
<dbReference type="PANTHER" id="PTHR47439">
    <property type="entry name" value="LOW MOLECULAR WEIGHT PHOSPHOTYROSINE PROTEIN PHOSPHATASE-RELATED"/>
    <property type="match status" value="1"/>
</dbReference>
<dbReference type="InterPro" id="IPR052995">
    <property type="entry name" value="LMW-PTP"/>
</dbReference>
<dbReference type="Pfam" id="PF01451">
    <property type="entry name" value="LMWPc"/>
    <property type="match status" value="1"/>
</dbReference>